<dbReference type="Proteomes" id="UP000199766">
    <property type="component" value="Unassembled WGS sequence"/>
</dbReference>
<organism evidence="1 2">
    <name type="scientific">Giesbergeria anulus</name>
    <dbReference type="NCBI Taxonomy" id="180197"/>
    <lineage>
        <taxon>Bacteria</taxon>
        <taxon>Pseudomonadati</taxon>
        <taxon>Pseudomonadota</taxon>
        <taxon>Betaproteobacteria</taxon>
        <taxon>Burkholderiales</taxon>
        <taxon>Comamonadaceae</taxon>
        <taxon>Giesbergeria</taxon>
    </lineage>
</organism>
<keyword evidence="2" id="KW-1185">Reference proteome</keyword>
<dbReference type="EMBL" id="FOGD01000007">
    <property type="protein sequence ID" value="SER35239.1"/>
    <property type="molecule type" value="Genomic_DNA"/>
</dbReference>
<protein>
    <submittedName>
        <fullName evidence="1">Uncharacterized protein</fullName>
    </submittedName>
</protein>
<accession>A0A1H9NHV1</accession>
<dbReference type="STRING" id="180197.SAMN02982919_02217"/>
<reference evidence="1 2" key="1">
    <citation type="submission" date="2016-10" db="EMBL/GenBank/DDBJ databases">
        <authorList>
            <person name="de Groot N.N."/>
        </authorList>
    </citation>
    <scope>NUCLEOTIDE SEQUENCE [LARGE SCALE GENOMIC DNA]</scope>
    <source>
        <strain evidence="1 2">ATCC 35958</strain>
    </source>
</reference>
<evidence type="ECO:0000313" key="2">
    <source>
        <dbReference type="Proteomes" id="UP000199766"/>
    </source>
</evidence>
<evidence type="ECO:0000313" key="1">
    <source>
        <dbReference type="EMBL" id="SER35239.1"/>
    </source>
</evidence>
<proteinExistence type="predicted"/>
<sequence>MIMKALLKATIGINVEIKKGKEMAKRELTCACCGESAGQWEQWHNQDTGFGLCRKCADWIAKRTMFGRPDPQGNPLELSKTYGLPGTHLEPHYYRHLGLDFAIVAEFPDTKDGTSDANAFMARFPNHGVLAVADGRVIVARVDDLGVCGSTQQ</sequence>
<gene>
    <name evidence="1" type="ORF">SAMN02982919_02217</name>
</gene>
<name>A0A1H9NHV1_9BURK</name>
<dbReference type="AlphaFoldDB" id="A0A1H9NHV1"/>